<name>A0A3B3T801_9TELE</name>
<keyword evidence="7" id="KW-0732">Signal</keyword>
<accession>A0A3B3T801</accession>
<dbReference type="Pfam" id="PF01129">
    <property type="entry name" value="ART"/>
    <property type="match status" value="1"/>
</dbReference>
<feature type="signal peptide" evidence="7">
    <location>
        <begin position="1"/>
        <end position="17"/>
    </location>
</feature>
<feature type="chain" id="PRO_5017100773" description="NAD(P)(+)--arginine ADP-ribosyltransferase" evidence="7">
    <location>
        <begin position="18"/>
        <end position="274"/>
    </location>
</feature>
<comment type="catalytic activity">
    <reaction evidence="6 7">
        <text>L-arginyl-[protein] + NAD(+) = N(omega)-(ADP-D-ribosyl)-L-arginyl-[protein] + nicotinamide + H(+)</text>
        <dbReference type="Rhea" id="RHEA:19149"/>
        <dbReference type="Rhea" id="RHEA-COMP:10532"/>
        <dbReference type="Rhea" id="RHEA-COMP:15087"/>
        <dbReference type="ChEBI" id="CHEBI:15378"/>
        <dbReference type="ChEBI" id="CHEBI:17154"/>
        <dbReference type="ChEBI" id="CHEBI:29965"/>
        <dbReference type="ChEBI" id="CHEBI:57540"/>
        <dbReference type="ChEBI" id="CHEBI:142554"/>
        <dbReference type="EC" id="2.4.2.31"/>
    </reaction>
</comment>
<dbReference type="Ensembl" id="ENSPKIT00000019780.1">
    <property type="protein sequence ID" value="ENSPKIP00000038785.1"/>
    <property type="gene ID" value="ENSPKIG00000016432.1"/>
</dbReference>
<dbReference type="EC" id="2.4.2.31" evidence="7"/>
<evidence type="ECO:0000313" key="8">
    <source>
        <dbReference type="Ensembl" id="ENSPKIP00000038785.1"/>
    </source>
</evidence>
<dbReference type="GeneID" id="111838493"/>
<comment type="similarity">
    <text evidence="1 7">Belongs to the Arg-specific ADP-ribosyltransferase family.</text>
</comment>
<evidence type="ECO:0000256" key="5">
    <source>
        <dbReference type="ARBA" id="ARBA00022857"/>
    </source>
</evidence>
<dbReference type="RefSeq" id="XP_023657306.1">
    <property type="nucleotide sequence ID" value="XM_023801538.2"/>
</dbReference>
<organism evidence="8 9">
    <name type="scientific">Paramormyrops kingsleyae</name>
    <dbReference type="NCBI Taxonomy" id="1676925"/>
    <lineage>
        <taxon>Eukaryota</taxon>
        <taxon>Metazoa</taxon>
        <taxon>Chordata</taxon>
        <taxon>Craniata</taxon>
        <taxon>Vertebrata</taxon>
        <taxon>Euteleostomi</taxon>
        <taxon>Actinopterygii</taxon>
        <taxon>Neopterygii</taxon>
        <taxon>Teleostei</taxon>
        <taxon>Osteoglossocephala</taxon>
        <taxon>Osteoglossomorpha</taxon>
        <taxon>Osteoglossiformes</taxon>
        <taxon>Mormyridae</taxon>
        <taxon>Paramormyrops</taxon>
    </lineage>
</organism>
<reference evidence="8" key="2">
    <citation type="submission" date="2025-09" db="UniProtKB">
        <authorList>
            <consortium name="Ensembl"/>
        </authorList>
    </citation>
    <scope>IDENTIFICATION</scope>
</reference>
<keyword evidence="4" id="KW-0548">Nucleotidyltransferase</keyword>
<reference evidence="8" key="1">
    <citation type="submission" date="2025-08" db="UniProtKB">
        <authorList>
            <consortium name="Ensembl"/>
        </authorList>
    </citation>
    <scope>IDENTIFICATION</scope>
</reference>
<dbReference type="RefSeq" id="XP_072563070.1">
    <property type="nucleotide sequence ID" value="XM_072706969.1"/>
</dbReference>
<dbReference type="PANTHER" id="PTHR10339">
    <property type="entry name" value="ADP-RIBOSYLTRANSFERASE"/>
    <property type="match status" value="1"/>
</dbReference>
<dbReference type="PROSITE" id="PS51996">
    <property type="entry name" value="TR_MART"/>
    <property type="match status" value="1"/>
</dbReference>
<dbReference type="RefSeq" id="XP_023657305.1">
    <property type="nucleotide sequence ID" value="XM_023801537.2"/>
</dbReference>
<dbReference type="Proteomes" id="UP000261540">
    <property type="component" value="Unplaced"/>
</dbReference>
<dbReference type="GO" id="GO:0003950">
    <property type="term" value="F:NAD+ poly-ADP-ribosyltransferase activity"/>
    <property type="evidence" value="ECO:0007669"/>
    <property type="project" value="TreeGrafter"/>
</dbReference>
<protein>
    <recommendedName>
        <fullName evidence="7">NAD(P)(+)--arginine ADP-ribosyltransferase</fullName>
        <ecNumber evidence="7">2.4.2.31</ecNumber>
    </recommendedName>
    <alternativeName>
        <fullName evidence="7">Mono(ADP-ribosyl)transferase</fullName>
    </alternativeName>
</protein>
<evidence type="ECO:0000256" key="7">
    <source>
        <dbReference type="RuleBase" id="RU361228"/>
    </source>
</evidence>
<dbReference type="SUPFAM" id="SSF56399">
    <property type="entry name" value="ADP-ribosylation"/>
    <property type="match status" value="1"/>
</dbReference>
<dbReference type="KEGG" id="pki:111838493"/>
<proteinExistence type="inferred from homology"/>
<evidence type="ECO:0000256" key="2">
    <source>
        <dbReference type="ARBA" id="ARBA00022676"/>
    </source>
</evidence>
<keyword evidence="3 7" id="KW-0808">Transferase</keyword>
<dbReference type="Gene3D" id="3.90.176.10">
    <property type="entry name" value="Toxin ADP-ribosyltransferase, Chain A, domain 1"/>
    <property type="match status" value="1"/>
</dbReference>
<dbReference type="InterPro" id="IPR000768">
    <property type="entry name" value="ART"/>
</dbReference>
<evidence type="ECO:0000256" key="3">
    <source>
        <dbReference type="ARBA" id="ARBA00022679"/>
    </source>
</evidence>
<evidence type="ECO:0000256" key="4">
    <source>
        <dbReference type="ARBA" id="ARBA00022695"/>
    </source>
</evidence>
<dbReference type="PANTHER" id="PTHR10339:SF27">
    <property type="entry name" value="NAD(P)(+)--ARGININE ADP-RIBOSYLTRANSFERASE"/>
    <property type="match status" value="1"/>
</dbReference>
<dbReference type="GeneTree" id="ENSGT01030000234601"/>
<keyword evidence="7" id="KW-0520">NAD</keyword>
<sequence>MMMTLFTLLIVAAVAHAKTMDMSPMAVDDQFISCERHMMQEVMDPRGLLEKELKESNGFKEAWIDITHGKGNLSQQHVQALEAYSSSTKFRKMFNEAVEQQGWNTSTYRRSFPYKSLHFLLTDALRLLRQGCHTVYRGSVTKYDAKLGSKVRFGRFTAVANKKSDVEELADDGTVFIIKSCSAVKIEDYVHKNSEISWLVAPFEEFNITQVKETNDCREITLDYHSFRSNHNCSMFRDFPPRRDLDPSGHAVTSSAPLTLCLCASLWVTTKLFV</sequence>
<evidence type="ECO:0000256" key="6">
    <source>
        <dbReference type="ARBA" id="ARBA00047597"/>
    </source>
</evidence>
<dbReference type="PRINTS" id="PR00970">
    <property type="entry name" value="RIBTRNSFRASE"/>
</dbReference>
<dbReference type="GO" id="GO:0106274">
    <property type="term" value="F:NAD+-protein-arginine ADP-ribosyltransferase activity"/>
    <property type="evidence" value="ECO:0007669"/>
    <property type="project" value="UniProtKB-EC"/>
</dbReference>
<dbReference type="OrthoDB" id="423533at2759"/>
<evidence type="ECO:0000313" key="9">
    <source>
        <dbReference type="Proteomes" id="UP000261540"/>
    </source>
</evidence>
<dbReference type="GO" id="GO:0016779">
    <property type="term" value="F:nucleotidyltransferase activity"/>
    <property type="evidence" value="ECO:0007669"/>
    <property type="project" value="UniProtKB-KW"/>
</dbReference>
<dbReference type="PROSITE" id="PS01291">
    <property type="entry name" value="ART"/>
    <property type="match status" value="1"/>
</dbReference>
<dbReference type="InterPro" id="IPR050999">
    <property type="entry name" value="ADP-ribosyltransferase_ARG"/>
</dbReference>
<keyword evidence="5 7" id="KW-0521">NADP</keyword>
<dbReference type="AlphaFoldDB" id="A0A3B3T801"/>
<evidence type="ECO:0000256" key="1">
    <source>
        <dbReference type="ARBA" id="ARBA00009558"/>
    </source>
</evidence>
<keyword evidence="2 7" id="KW-0328">Glycosyltransferase</keyword>
<keyword evidence="9" id="KW-1185">Reference proteome</keyword>